<evidence type="ECO:0000313" key="5">
    <source>
        <dbReference type="EMBL" id="MFD1177725.1"/>
    </source>
</evidence>
<dbReference type="Proteomes" id="UP001597262">
    <property type="component" value="Unassembled WGS sequence"/>
</dbReference>
<dbReference type="InterPro" id="IPR020575">
    <property type="entry name" value="Hsp90_N"/>
</dbReference>
<dbReference type="PRINTS" id="PR00775">
    <property type="entry name" value="HEATSHOCK90"/>
</dbReference>
<dbReference type="Gene3D" id="3.30.230.80">
    <property type="match status" value="1"/>
</dbReference>
<reference evidence="6" key="1">
    <citation type="journal article" date="2019" name="Int. J. Syst. Evol. Microbiol.">
        <title>The Global Catalogue of Microorganisms (GCM) 10K type strain sequencing project: providing services to taxonomists for standard genome sequencing and annotation.</title>
        <authorList>
            <consortium name="The Broad Institute Genomics Platform"/>
            <consortium name="The Broad Institute Genome Sequencing Center for Infectious Disease"/>
            <person name="Wu L."/>
            <person name="Ma J."/>
        </authorList>
    </citation>
    <scope>NUCLEOTIDE SEQUENCE [LARGE SCALE GENOMIC DNA]</scope>
    <source>
        <strain evidence="6">CCUG 59189</strain>
    </source>
</reference>
<name>A0ABW3S158_9BACL</name>
<evidence type="ECO:0000256" key="2">
    <source>
        <dbReference type="ARBA" id="ARBA00022741"/>
    </source>
</evidence>
<dbReference type="RefSeq" id="WP_379320172.1">
    <property type="nucleotide sequence ID" value="NZ_JBHTLM010000011.1"/>
</dbReference>
<dbReference type="SUPFAM" id="SSF55874">
    <property type="entry name" value="ATPase domain of HSP90 chaperone/DNA topoisomerase II/histidine kinase"/>
    <property type="match status" value="1"/>
</dbReference>
<comment type="caution">
    <text evidence="5">The sequence shown here is derived from an EMBL/GenBank/DDBJ whole genome shotgun (WGS) entry which is preliminary data.</text>
</comment>
<gene>
    <name evidence="5" type="ORF">ACFQ3W_15645</name>
</gene>
<evidence type="ECO:0000256" key="3">
    <source>
        <dbReference type="ARBA" id="ARBA00022840"/>
    </source>
</evidence>
<dbReference type="Pfam" id="PF13589">
    <property type="entry name" value="HATPase_c_3"/>
    <property type="match status" value="1"/>
</dbReference>
<organism evidence="5 6">
    <name type="scientific">Paenibacillus puldeungensis</name>
    <dbReference type="NCBI Taxonomy" id="696536"/>
    <lineage>
        <taxon>Bacteria</taxon>
        <taxon>Bacillati</taxon>
        <taxon>Bacillota</taxon>
        <taxon>Bacilli</taxon>
        <taxon>Bacillales</taxon>
        <taxon>Paenibacillaceae</taxon>
        <taxon>Paenibacillus</taxon>
    </lineage>
</organism>
<dbReference type="PANTHER" id="PTHR11528">
    <property type="entry name" value="HEAT SHOCK PROTEIN 90 FAMILY MEMBER"/>
    <property type="match status" value="1"/>
</dbReference>
<proteinExistence type="inferred from homology"/>
<sequence length="628" mass="71352">MSQNQNQNENQNLSQDNYRFQVNLSGMIDILSNHLYSSPRVFLRELLQNAVDAVTARKQMDDGYEGRISVEVTGSGSTATLMIEDNGIGLTEEDVHEFLAMIGQSSKRGGKGLLTEETSFIGRFGIGLLSCFMVSDEIVMLTQSAKGGLSLEWRGKPDGTYSIRRLDTRMSPGTRVYLRCKPGCEVYFDPMNLQNWLYNYGALLPYPITLHAEGLSRTINVMRPDWLINPELARGKRDEALRFGERLLGERFHDFIPLFTSSGRTGGIAYVLPQAVNLNSKKAHRVYLKNMLVSESAENILPDWAFFVKCVVWTDELQPTASREHFYENEKLETVREQLGESLRRELMRMAEVDPDRLQHIIRLHTLSMKALAAEDLDFFRIIHRWLSFESSFGRRQLGELLDEGRDIYFTLTLDEFRQITHVASAQSLLVVNGGYIYDAELIDGLAQVYPDMNIARLLPEDVSMAFTDITREERLQYYENIRHADAALQRFRCQVELKRFKPVELPSLFTLSKESSELRSLEAAEQVSSSELSSILNTLGSAYKEAAYSTLYLNLDNPVVSRIFSSAESSMLVAAVEMLYVNALMMGHYPMNRQEMAALNLGILRFIDWGLSAGTPQTERKDNDDGF</sequence>
<evidence type="ECO:0000256" key="4">
    <source>
        <dbReference type="ARBA" id="ARBA00023186"/>
    </source>
</evidence>
<keyword evidence="3" id="KW-0067">ATP-binding</keyword>
<dbReference type="Pfam" id="PF00183">
    <property type="entry name" value="HSP90"/>
    <property type="match status" value="1"/>
</dbReference>
<dbReference type="SUPFAM" id="SSF54211">
    <property type="entry name" value="Ribosomal protein S5 domain 2-like"/>
    <property type="match status" value="1"/>
</dbReference>
<accession>A0ABW3S158</accession>
<dbReference type="PIRSF" id="PIRSF002583">
    <property type="entry name" value="Hsp90"/>
    <property type="match status" value="1"/>
</dbReference>
<dbReference type="InterPro" id="IPR036890">
    <property type="entry name" value="HATPase_C_sf"/>
</dbReference>
<evidence type="ECO:0000256" key="1">
    <source>
        <dbReference type="ARBA" id="ARBA00008239"/>
    </source>
</evidence>
<dbReference type="InterPro" id="IPR020568">
    <property type="entry name" value="Ribosomal_Su5_D2-typ_SF"/>
</dbReference>
<dbReference type="NCBIfam" id="NF010683">
    <property type="entry name" value="PRK14083.1"/>
    <property type="match status" value="1"/>
</dbReference>
<dbReference type="EMBL" id="JBHTLM010000011">
    <property type="protein sequence ID" value="MFD1177725.1"/>
    <property type="molecule type" value="Genomic_DNA"/>
</dbReference>
<comment type="similarity">
    <text evidence="1">Belongs to the heat shock protein 90 family.</text>
</comment>
<keyword evidence="4" id="KW-0143">Chaperone</keyword>
<dbReference type="InterPro" id="IPR001404">
    <property type="entry name" value="Hsp90_fam"/>
</dbReference>
<evidence type="ECO:0000313" key="6">
    <source>
        <dbReference type="Proteomes" id="UP001597262"/>
    </source>
</evidence>
<dbReference type="Gene3D" id="3.30.565.10">
    <property type="entry name" value="Histidine kinase-like ATPase, C-terminal domain"/>
    <property type="match status" value="1"/>
</dbReference>
<keyword evidence="2" id="KW-0547">Nucleotide-binding</keyword>
<keyword evidence="6" id="KW-1185">Reference proteome</keyword>
<protein>
    <submittedName>
        <fullName evidence="5">HSP90 family protein</fullName>
    </submittedName>
</protein>